<dbReference type="PANTHER" id="PTHR15245:SF20">
    <property type="entry name" value="SYMPLEKIN"/>
    <property type="match status" value="1"/>
</dbReference>
<dbReference type="GO" id="GO:0005847">
    <property type="term" value="C:mRNA cleavage and polyadenylation specificity factor complex"/>
    <property type="evidence" value="ECO:0007669"/>
    <property type="project" value="TreeGrafter"/>
</dbReference>
<protein>
    <submittedName>
        <fullName evidence="2">Symplekin tight junction protein C terminal-domain-containing protein</fullName>
    </submittedName>
</protein>
<feature type="domain" description="Symplekin C-terminal" evidence="1">
    <location>
        <begin position="47"/>
        <end position="237"/>
    </location>
</feature>
<evidence type="ECO:0000313" key="3">
    <source>
        <dbReference type="Proteomes" id="UP000664859"/>
    </source>
</evidence>
<evidence type="ECO:0000313" key="2">
    <source>
        <dbReference type="EMBL" id="KAG5177485.1"/>
    </source>
</evidence>
<sequence length="266" mass="28310">MEAELQALITAAAAKMGAPDVLALLSSAPAGGGAKPEKGERRGDRGVEFVVPVLGGLAAEERDALLPQVLRALRPVVDAAFHRLTSPRAAPPVTPVGLLVTLHNFNIAATGVPMKKLTDAVGYCLENKAVFSSHVMREALDTMSKAAAEPGADGKGKRGLPLLFMRTVILAVQGYPELKQYIAVTLLPRLVQQEVWTQPRAWDGFVRIAKIMGTETGATSFIALMLLPAPQLREVLKTHKGIKELLKSYAAGVIKVDPAVKEVLGM</sequence>
<dbReference type="InterPro" id="IPR022075">
    <property type="entry name" value="Symplekin_C"/>
</dbReference>
<keyword evidence="3" id="KW-1185">Reference proteome</keyword>
<dbReference type="AlphaFoldDB" id="A0A835YPU9"/>
<comment type="caution">
    <text evidence="2">The sequence shown here is derived from an EMBL/GenBank/DDBJ whole genome shotgun (WGS) entry which is preliminary data.</text>
</comment>
<dbReference type="Pfam" id="PF12295">
    <property type="entry name" value="Symplekin_C"/>
    <property type="match status" value="1"/>
</dbReference>
<evidence type="ECO:0000259" key="1">
    <source>
        <dbReference type="Pfam" id="PF12295"/>
    </source>
</evidence>
<reference evidence="2" key="1">
    <citation type="submission" date="2021-02" db="EMBL/GenBank/DDBJ databases">
        <title>First Annotated Genome of the Yellow-green Alga Tribonema minus.</title>
        <authorList>
            <person name="Mahan K.M."/>
        </authorList>
    </citation>
    <scope>NUCLEOTIDE SEQUENCE</scope>
    <source>
        <strain evidence="2">UTEX B ZZ1240</strain>
    </source>
</reference>
<gene>
    <name evidence="2" type="ORF">JKP88DRAFT_196492</name>
</gene>
<organism evidence="2 3">
    <name type="scientific">Tribonema minus</name>
    <dbReference type="NCBI Taxonomy" id="303371"/>
    <lineage>
        <taxon>Eukaryota</taxon>
        <taxon>Sar</taxon>
        <taxon>Stramenopiles</taxon>
        <taxon>Ochrophyta</taxon>
        <taxon>PX clade</taxon>
        <taxon>Xanthophyceae</taxon>
        <taxon>Tribonematales</taxon>
        <taxon>Tribonemataceae</taxon>
        <taxon>Tribonema</taxon>
    </lineage>
</organism>
<dbReference type="OrthoDB" id="194257at2759"/>
<dbReference type="InterPro" id="IPR021850">
    <property type="entry name" value="Symplekin/Pta1"/>
</dbReference>
<accession>A0A835YPU9</accession>
<dbReference type="Proteomes" id="UP000664859">
    <property type="component" value="Unassembled WGS sequence"/>
</dbReference>
<dbReference type="PANTHER" id="PTHR15245">
    <property type="entry name" value="SYMPLEKIN-RELATED"/>
    <property type="match status" value="1"/>
</dbReference>
<name>A0A835YPU9_9STRA</name>
<dbReference type="EMBL" id="JAFCMP010000525">
    <property type="protein sequence ID" value="KAG5177485.1"/>
    <property type="molecule type" value="Genomic_DNA"/>
</dbReference>
<proteinExistence type="predicted"/>